<dbReference type="OrthoDB" id="958110at2"/>
<comment type="caution">
    <text evidence="2">The sequence shown here is derived from an EMBL/GenBank/DDBJ whole genome shotgun (WGS) entry which is preliminary data.</text>
</comment>
<dbReference type="RefSeq" id="WP_129876036.1">
    <property type="nucleotide sequence ID" value="NZ_SEWG01000003.1"/>
</dbReference>
<keyword evidence="3" id="KW-1185">Reference proteome</keyword>
<accession>A0A4Q5LLG2</accession>
<reference evidence="2 3" key="1">
    <citation type="submission" date="2019-02" db="EMBL/GenBank/DDBJ databases">
        <title>Bacterial novel species Mucilaginibacter sp. 17JY9-4 isolated from soil.</title>
        <authorList>
            <person name="Jung H.-Y."/>
        </authorList>
    </citation>
    <scope>NUCLEOTIDE SEQUENCE [LARGE SCALE GENOMIC DNA]</scope>
    <source>
        <strain evidence="2 3">17JY9-4</strain>
    </source>
</reference>
<organism evidence="2 3">
    <name type="scientific">Mucilaginibacter terrigena</name>
    <dbReference type="NCBI Taxonomy" id="2492395"/>
    <lineage>
        <taxon>Bacteria</taxon>
        <taxon>Pseudomonadati</taxon>
        <taxon>Bacteroidota</taxon>
        <taxon>Sphingobacteriia</taxon>
        <taxon>Sphingobacteriales</taxon>
        <taxon>Sphingobacteriaceae</taxon>
        <taxon>Mucilaginibacter</taxon>
    </lineage>
</organism>
<name>A0A4Q5LLG2_9SPHI</name>
<evidence type="ECO:0000313" key="3">
    <source>
        <dbReference type="Proteomes" id="UP000293331"/>
    </source>
</evidence>
<feature type="chain" id="PRO_5020343776" description="Lipocalin-like domain-containing protein" evidence="1">
    <location>
        <begin position="27"/>
        <end position="143"/>
    </location>
</feature>
<proteinExistence type="predicted"/>
<evidence type="ECO:0008006" key="4">
    <source>
        <dbReference type="Google" id="ProtNLM"/>
    </source>
</evidence>
<dbReference type="AlphaFoldDB" id="A0A4Q5LLG2"/>
<evidence type="ECO:0000313" key="2">
    <source>
        <dbReference type="EMBL" id="RYU90476.1"/>
    </source>
</evidence>
<dbReference type="EMBL" id="SEWG01000003">
    <property type="protein sequence ID" value="RYU90476.1"/>
    <property type="molecule type" value="Genomic_DNA"/>
</dbReference>
<feature type="signal peptide" evidence="1">
    <location>
        <begin position="1"/>
        <end position="26"/>
    </location>
</feature>
<protein>
    <recommendedName>
        <fullName evidence="4">Lipocalin-like domain-containing protein</fullName>
    </recommendedName>
</protein>
<dbReference type="Proteomes" id="UP000293331">
    <property type="component" value="Unassembled WGS sequence"/>
</dbReference>
<keyword evidence="1" id="KW-0732">Signal</keyword>
<gene>
    <name evidence="2" type="ORF">EWM62_07405</name>
</gene>
<evidence type="ECO:0000256" key="1">
    <source>
        <dbReference type="SAM" id="SignalP"/>
    </source>
</evidence>
<sequence length="143" mass="15772">MKSKFTFRTLLLNMLLFAAGSTAAFAQCDKAVTLTSSSTNYINREGEVRTKDEEVTVTINKTELTIIPGDVDKKMTGPISSNTCEWKVPFKEGKSVIKALLTRDGADRHATVTIEGKDGKVTMTFEAEETMGRKIQVVADKFE</sequence>